<evidence type="ECO:0008006" key="3">
    <source>
        <dbReference type="Google" id="ProtNLM"/>
    </source>
</evidence>
<protein>
    <recommendedName>
        <fullName evidence="3">Cupin domain-containing protein</fullName>
    </recommendedName>
</protein>
<accession>A0ABU9YB30</accession>
<proteinExistence type="predicted"/>
<dbReference type="EMBL" id="JBDIME010000037">
    <property type="protein sequence ID" value="MEN2793010.1"/>
    <property type="molecule type" value="Genomic_DNA"/>
</dbReference>
<evidence type="ECO:0000313" key="2">
    <source>
        <dbReference type="Proteomes" id="UP001419910"/>
    </source>
</evidence>
<dbReference type="RefSeq" id="WP_343892338.1">
    <property type="nucleotide sequence ID" value="NZ_BAAAEH010000057.1"/>
</dbReference>
<evidence type="ECO:0000313" key="1">
    <source>
        <dbReference type="EMBL" id="MEN2793010.1"/>
    </source>
</evidence>
<dbReference type="Proteomes" id="UP001419910">
    <property type="component" value="Unassembled WGS sequence"/>
</dbReference>
<organism evidence="1 2">
    <name type="scientific">Sphingomonas oligophenolica</name>
    <dbReference type="NCBI Taxonomy" id="301154"/>
    <lineage>
        <taxon>Bacteria</taxon>
        <taxon>Pseudomonadati</taxon>
        <taxon>Pseudomonadota</taxon>
        <taxon>Alphaproteobacteria</taxon>
        <taxon>Sphingomonadales</taxon>
        <taxon>Sphingomonadaceae</taxon>
        <taxon>Sphingomonas</taxon>
    </lineage>
</organism>
<comment type="caution">
    <text evidence="1">The sequence shown here is derived from an EMBL/GenBank/DDBJ whole genome shotgun (WGS) entry which is preliminary data.</text>
</comment>
<name>A0ABU9YB30_9SPHN</name>
<sequence length="314" mass="34569">MKILRIEDVPVEKSNNPRGGTGYVQYNIFTSDNLGRDPYLLDNFRLNLSIIPEGGMATPRHRHDFSQYRYQIEGEADYSMGEIQTAGVLNLSVDGTYYGPTGKNFGSTLVLQFGSVSGSGYMDRKDIAAGLALLKKRNEGYLENGLYYRNPGVDGPSVQDANEAVFELIRGRPVEYPEPEYLHPVMINSNAVAWMPIDGMPGVAEKHMGTFSSNKYRAARYKLEPGATFIAPGRGVYFVLSGTGTVENEPFAKWTSTYLEDGEQATFSASETTDLLYLGLPTLSAILKSSTHPYGGEVDGRRDPWGSRLNVAAE</sequence>
<reference evidence="1 2" key="1">
    <citation type="submission" date="2024-05" db="EMBL/GenBank/DDBJ databases">
        <authorList>
            <person name="Liu Q."/>
            <person name="Xin Y.-H."/>
        </authorList>
    </citation>
    <scope>NUCLEOTIDE SEQUENCE [LARGE SCALE GENOMIC DNA]</scope>
    <source>
        <strain evidence="1 2">CGMCC 1.10181</strain>
    </source>
</reference>
<gene>
    <name evidence="1" type="ORF">ABC974_25525</name>
</gene>
<dbReference type="InterPro" id="IPR011051">
    <property type="entry name" value="RmlC_Cupin_sf"/>
</dbReference>
<keyword evidence="2" id="KW-1185">Reference proteome</keyword>
<dbReference type="SUPFAM" id="SSF51182">
    <property type="entry name" value="RmlC-like cupins"/>
    <property type="match status" value="2"/>
</dbReference>